<dbReference type="InterPro" id="IPR050364">
    <property type="entry name" value="Cytochrome_P450_fung"/>
</dbReference>
<evidence type="ECO:0000313" key="16">
    <source>
        <dbReference type="Proteomes" id="UP000313359"/>
    </source>
</evidence>
<dbReference type="GO" id="GO:0020037">
    <property type="term" value="F:heme binding"/>
    <property type="evidence" value="ECO:0007669"/>
    <property type="project" value="InterPro"/>
</dbReference>
<dbReference type="STRING" id="1328759.A0A5C2RUS0"/>
<evidence type="ECO:0000256" key="14">
    <source>
        <dbReference type="RuleBase" id="RU000461"/>
    </source>
</evidence>
<feature type="binding site" description="axial binding residue" evidence="13">
    <location>
        <position position="411"/>
    </location>
    <ligand>
        <name>heme</name>
        <dbReference type="ChEBI" id="CHEBI:30413"/>
    </ligand>
    <ligandPart>
        <name>Fe</name>
        <dbReference type="ChEBI" id="CHEBI:18248"/>
    </ligandPart>
</feature>
<dbReference type="InterPro" id="IPR036396">
    <property type="entry name" value="Cyt_P450_sf"/>
</dbReference>
<keyword evidence="5 13" id="KW-0349">Heme</keyword>
<dbReference type="GO" id="GO:0004497">
    <property type="term" value="F:monooxygenase activity"/>
    <property type="evidence" value="ECO:0007669"/>
    <property type="project" value="UniProtKB-KW"/>
</dbReference>
<dbReference type="Gene3D" id="1.10.630.10">
    <property type="entry name" value="Cytochrome P450"/>
    <property type="match status" value="1"/>
</dbReference>
<dbReference type="CDD" id="cd11065">
    <property type="entry name" value="CYP64-like"/>
    <property type="match status" value="1"/>
</dbReference>
<evidence type="ECO:0000256" key="1">
    <source>
        <dbReference type="ARBA" id="ARBA00001971"/>
    </source>
</evidence>
<keyword evidence="12" id="KW-0472">Membrane</keyword>
<comment type="similarity">
    <text evidence="4 14">Belongs to the cytochrome P450 family.</text>
</comment>
<dbReference type="AlphaFoldDB" id="A0A5C2RUS0"/>
<dbReference type="OrthoDB" id="2789670at2759"/>
<dbReference type="SUPFAM" id="SSF48264">
    <property type="entry name" value="Cytochrome P450"/>
    <property type="match status" value="1"/>
</dbReference>
<evidence type="ECO:0000256" key="2">
    <source>
        <dbReference type="ARBA" id="ARBA00004167"/>
    </source>
</evidence>
<comment type="cofactor">
    <cofactor evidence="1 13">
        <name>heme</name>
        <dbReference type="ChEBI" id="CHEBI:30413"/>
    </cofactor>
</comment>
<evidence type="ECO:0000256" key="10">
    <source>
        <dbReference type="ARBA" id="ARBA00023004"/>
    </source>
</evidence>
<keyword evidence="8" id="KW-1133">Transmembrane helix</keyword>
<evidence type="ECO:0000256" key="13">
    <source>
        <dbReference type="PIRSR" id="PIRSR602401-1"/>
    </source>
</evidence>
<dbReference type="PRINTS" id="PR00463">
    <property type="entry name" value="EP450I"/>
</dbReference>
<sequence length="493" mass="55436">MLPLPPGPPPLPIIGNLLDVPMKDMEVAYHDLNTKYGDVVYLDACGQSIIVLGTHEAASDLLEKRSSNYSDRLFSTMAELTGWNFLMGAFRYGPQWRRRRRLLHEHVHRNAVARYQKNQEHQALRYVRNVLETPHDYLNHGRHLFGALITRIAYGIDVDKSDVDYLGIAEEAMHNFSMMFQPGKHLVESFPILRFLPSFFPGAQFKRDAAKGYPVVRAMRDVPWAASKEAMGKLLPSMASGMLRRISQLAGEVAVEEEEYSKDALAAAFGGGADTMLSTLQCFYLAMASNPDVQERAHAELDAVIGSHRLPTLADKPNLPYLCAMVKECLRWRPVPPLGFLHASVDEDEYRGYRIPAGSAIVNIPWAYVHDEKVYPDPEPFRPERFLKDGKLDPDVQDPSAFVFGYGRRACPGRHFAEATIFVVISTVLQAFKIAPPLDEHGRPVDLLETVKMTVGVISYPEPFECTIKPRSPMIEALIRATSLKSNEEEDEN</sequence>
<evidence type="ECO:0000256" key="8">
    <source>
        <dbReference type="ARBA" id="ARBA00022989"/>
    </source>
</evidence>
<keyword evidence="11 14" id="KW-0503">Monooxygenase</keyword>
<protein>
    <submittedName>
        <fullName evidence="15">Cytochrome P450</fullName>
    </submittedName>
</protein>
<dbReference type="GO" id="GO:0016020">
    <property type="term" value="C:membrane"/>
    <property type="evidence" value="ECO:0007669"/>
    <property type="project" value="UniProtKB-SubCell"/>
</dbReference>
<evidence type="ECO:0000256" key="3">
    <source>
        <dbReference type="ARBA" id="ARBA00005179"/>
    </source>
</evidence>
<dbReference type="Pfam" id="PF00067">
    <property type="entry name" value="p450"/>
    <property type="match status" value="1"/>
</dbReference>
<evidence type="ECO:0000256" key="5">
    <source>
        <dbReference type="ARBA" id="ARBA00022617"/>
    </source>
</evidence>
<name>A0A5C2RUS0_9APHY</name>
<dbReference type="GO" id="GO:0016705">
    <property type="term" value="F:oxidoreductase activity, acting on paired donors, with incorporation or reduction of molecular oxygen"/>
    <property type="evidence" value="ECO:0007669"/>
    <property type="project" value="InterPro"/>
</dbReference>
<dbReference type="EMBL" id="ML122308">
    <property type="protein sequence ID" value="RPD54267.1"/>
    <property type="molecule type" value="Genomic_DNA"/>
</dbReference>
<accession>A0A5C2RUS0</accession>
<dbReference type="Proteomes" id="UP000313359">
    <property type="component" value="Unassembled WGS sequence"/>
</dbReference>
<evidence type="ECO:0000256" key="12">
    <source>
        <dbReference type="ARBA" id="ARBA00023136"/>
    </source>
</evidence>
<dbReference type="InterPro" id="IPR017972">
    <property type="entry name" value="Cyt_P450_CS"/>
</dbReference>
<keyword evidence="7 13" id="KW-0479">Metal-binding</keyword>
<keyword evidence="6" id="KW-0812">Transmembrane</keyword>
<keyword evidence="16" id="KW-1185">Reference proteome</keyword>
<comment type="subcellular location">
    <subcellularLocation>
        <location evidence="2">Membrane</location>
        <topology evidence="2">Single-pass membrane protein</topology>
    </subcellularLocation>
</comment>
<dbReference type="PANTHER" id="PTHR46300:SF7">
    <property type="entry name" value="P450, PUTATIVE (EUROFUNG)-RELATED"/>
    <property type="match status" value="1"/>
</dbReference>
<keyword evidence="10 13" id="KW-0408">Iron</keyword>
<evidence type="ECO:0000256" key="4">
    <source>
        <dbReference type="ARBA" id="ARBA00010617"/>
    </source>
</evidence>
<dbReference type="InterPro" id="IPR002401">
    <property type="entry name" value="Cyt_P450_E_grp-I"/>
</dbReference>
<evidence type="ECO:0000313" key="15">
    <source>
        <dbReference type="EMBL" id="RPD54267.1"/>
    </source>
</evidence>
<reference evidence="15" key="1">
    <citation type="journal article" date="2018" name="Genome Biol. Evol.">
        <title>Genomics and development of Lentinus tigrinus, a white-rot wood-decaying mushroom with dimorphic fruiting bodies.</title>
        <authorList>
            <person name="Wu B."/>
            <person name="Xu Z."/>
            <person name="Knudson A."/>
            <person name="Carlson A."/>
            <person name="Chen N."/>
            <person name="Kovaka S."/>
            <person name="LaButti K."/>
            <person name="Lipzen A."/>
            <person name="Pennachio C."/>
            <person name="Riley R."/>
            <person name="Schakwitz W."/>
            <person name="Umezawa K."/>
            <person name="Ohm R.A."/>
            <person name="Grigoriev I.V."/>
            <person name="Nagy L.G."/>
            <person name="Gibbons J."/>
            <person name="Hibbett D."/>
        </authorList>
    </citation>
    <scope>NUCLEOTIDE SEQUENCE [LARGE SCALE GENOMIC DNA]</scope>
    <source>
        <strain evidence="15">ALCF2SS1-6</strain>
    </source>
</reference>
<dbReference type="InterPro" id="IPR001128">
    <property type="entry name" value="Cyt_P450"/>
</dbReference>
<dbReference type="PRINTS" id="PR00385">
    <property type="entry name" value="P450"/>
</dbReference>
<comment type="pathway">
    <text evidence="3">Secondary metabolite biosynthesis.</text>
</comment>
<evidence type="ECO:0000256" key="6">
    <source>
        <dbReference type="ARBA" id="ARBA00022692"/>
    </source>
</evidence>
<keyword evidence="9 14" id="KW-0560">Oxidoreductase</keyword>
<dbReference type="PANTHER" id="PTHR46300">
    <property type="entry name" value="P450, PUTATIVE (EUROFUNG)-RELATED-RELATED"/>
    <property type="match status" value="1"/>
</dbReference>
<dbReference type="GO" id="GO:0005506">
    <property type="term" value="F:iron ion binding"/>
    <property type="evidence" value="ECO:0007669"/>
    <property type="project" value="InterPro"/>
</dbReference>
<evidence type="ECO:0000256" key="9">
    <source>
        <dbReference type="ARBA" id="ARBA00023002"/>
    </source>
</evidence>
<proteinExistence type="inferred from homology"/>
<organism evidence="15 16">
    <name type="scientific">Lentinus tigrinus ALCF2SS1-6</name>
    <dbReference type="NCBI Taxonomy" id="1328759"/>
    <lineage>
        <taxon>Eukaryota</taxon>
        <taxon>Fungi</taxon>
        <taxon>Dikarya</taxon>
        <taxon>Basidiomycota</taxon>
        <taxon>Agaricomycotina</taxon>
        <taxon>Agaricomycetes</taxon>
        <taxon>Polyporales</taxon>
        <taxon>Polyporaceae</taxon>
        <taxon>Lentinus</taxon>
    </lineage>
</organism>
<evidence type="ECO:0000256" key="11">
    <source>
        <dbReference type="ARBA" id="ARBA00023033"/>
    </source>
</evidence>
<gene>
    <name evidence="15" type="ORF">L227DRAFT_512003</name>
</gene>
<evidence type="ECO:0000256" key="7">
    <source>
        <dbReference type="ARBA" id="ARBA00022723"/>
    </source>
</evidence>
<dbReference type="PROSITE" id="PS00086">
    <property type="entry name" value="CYTOCHROME_P450"/>
    <property type="match status" value="1"/>
</dbReference>